<feature type="transmembrane region" description="Helical" evidence="6">
    <location>
        <begin position="212"/>
        <end position="235"/>
    </location>
</feature>
<dbReference type="RefSeq" id="WP_172232053.1">
    <property type="nucleotide sequence ID" value="NZ_CP035946.1"/>
</dbReference>
<protein>
    <submittedName>
        <fullName evidence="7">Sodium-dependent transporter</fullName>
    </submittedName>
</protein>
<gene>
    <name evidence="7" type="ORF">AVCANL283_06240</name>
</gene>
<reference evidence="7 8" key="1">
    <citation type="submission" date="2020-07" db="EMBL/GenBank/DDBJ databases">
        <title>Transfer of Campylobacter canadensis to the novel genus Avispirillum gen. nov., that also includes two novel species recovered from migratory waterfowl: Avispirillum anseris sp. nov. and Avispirillum brantae sp. nov.</title>
        <authorList>
            <person name="Miller W.G."/>
            <person name="Chapman M.H."/>
            <person name="Yee E."/>
            <person name="Inglis G.D."/>
        </authorList>
    </citation>
    <scope>NUCLEOTIDE SEQUENCE [LARGE SCALE GENOMIC DNA]</scope>
    <source>
        <strain evidence="7 8">L283</strain>
    </source>
</reference>
<feature type="transmembrane region" description="Helical" evidence="6">
    <location>
        <begin position="40"/>
        <end position="62"/>
    </location>
</feature>
<keyword evidence="8" id="KW-1185">Reference proteome</keyword>
<dbReference type="NCBIfam" id="NF037979">
    <property type="entry name" value="Na_transp"/>
    <property type="match status" value="1"/>
</dbReference>
<feature type="transmembrane region" description="Helical" evidence="6">
    <location>
        <begin position="83"/>
        <end position="113"/>
    </location>
</feature>
<feature type="transmembrane region" description="Helical" evidence="6">
    <location>
        <begin position="381"/>
        <end position="402"/>
    </location>
</feature>
<dbReference type="Proteomes" id="UP000786183">
    <property type="component" value="Unassembled WGS sequence"/>
</dbReference>
<evidence type="ECO:0000256" key="3">
    <source>
        <dbReference type="ARBA" id="ARBA00022692"/>
    </source>
</evidence>
<evidence type="ECO:0000256" key="4">
    <source>
        <dbReference type="ARBA" id="ARBA00022989"/>
    </source>
</evidence>
<dbReference type="InterPro" id="IPR000175">
    <property type="entry name" value="Na/ntran_symport"/>
</dbReference>
<sequence>MKEHFSKIGFVLAMAGSAVGLGNAWKFPTMVGQNGGSAFILLYLLLTILVAFMVFLAELSIGRLSRKDSVNAFYLLANNNKKAWSFAGFFMIGAILIVCFYSVVIGWIVYYIYKSFFTLPQNINESAALFSNLLQADIFSQIICFSIVFIFIFLIVNKGIKNGIEKMNVFMMPALFILLLLMLIYSFSFDGFLKACEFLFYPDFSKLNENSILNALGLSFFSMSIGVCAVLTYAASLPDKINVIKSTLSIILINVLIGIMMGLIIFTFVFEFGADSSSSGPGLIFVSLTNLFSKLGILGNILAFAFFVSLFFAGVTSAVSMIEPFCFYLINRFNIKRSLALFYIGIFVYIIGILCILSSAVKTNYNFNIFSYDLFSLLDFLTSNILMPLSAIIICIFVAFCINQEKLKNFFIPYMGHTFFLIWINFLRFICPIAIAIIAISNFI</sequence>
<dbReference type="CDD" id="cd10336">
    <property type="entry name" value="SLC6sbd_Tyt1-Like"/>
    <property type="match status" value="1"/>
</dbReference>
<dbReference type="Pfam" id="PF00209">
    <property type="entry name" value="SNF"/>
    <property type="match status" value="2"/>
</dbReference>
<dbReference type="PANTHER" id="PTHR42948">
    <property type="entry name" value="TRANSPORTER"/>
    <property type="match status" value="1"/>
</dbReference>
<feature type="transmembrane region" description="Helical" evidence="6">
    <location>
        <begin position="340"/>
        <end position="361"/>
    </location>
</feature>
<evidence type="ECO:0000256" key="2">
    <source>
        <dbReference type="ARBA" id="ARBA00022448"/>
    </source>
</evidence>
<evidence type="ECO:0000313" key="7">
    <source>
        <dbReference type="EMBL" id="MBZ7987698.1"/>
    </source>
</evidence>
<dbReference type="InterPro" id="IPR037272">
    <property type="entry name" value="SNS_sf"/>
</dbReference>
<evidence type="ECO:0000313" key="8">
    <source>
        <dbReference type="Proteomes" id="UP000786183"/>
    </source>
</evidence>
<dbReference type="Gene3D" id="1.20.1740.10">
    <property type="entry name" value="Amino acid/polyamine transporter I"/>
    <property type="match status" value="1"/>
</dbReference>
<feature type="transmembrane region" description="Helical" evidence="6">
    <location>
        <begin position="247"/>
        <end position="270"/>
    </location>
</feature>
<dbReference type="PANTHER" id="PTHR42948:SF1">
    <property type="entry name" value="TRANSPORTER"/>
    <property type="match status" value="1"/>
</dbReference>
<dbReference type="InterPro" id="IPR047218">
    <property type="entry name" value="YocR/YhdH-like"/>
</dbReference>
<proteinExistence type="predicted"/>
<feature type="transmembrane region" description="Helical" evidence="6">
    <location>
        <begin position="297"/>
        <end position="319"/>
    </location>
</feature>
<feature type="transmembrane region" description="Helical" evidence="6">
    <location>
        <begin position="414"/>
        <end position="440"/>
    </location>
</feature>
<feature type="transmembrane region" description="Helical" evidence="6">
    <location>
        <begin position="169"/>
        <end position="192"/>
    </location>
</feature>
<dbReference type="EMBL" id="JACGBB010000013">
    <property type="protein sequence ID" value="MBZ7987698.1"/>
    <property type="molecule type" value="Genomic_DNA"/>
</dbReference>
<feature type="transmembrane region" description="Helical" evidence="6">
    <location>
        <begin position="138"/>
        <end position="157"/>
    </location>
</feature>
<dbReference type="PROSITE" id="PS50267">
    <property type="entry name" value="NA_NEUROTRAN_SYMP_3"/>
    <property type="match status" value="1"/>
</dbReference>
<evidence type="ECO:0000256" key="1">
    <source>
        <dbReference type="ARBA" id="ARBA00004141"/>
    </source>
</evidence>
<evidence type="ECO:0000256" key="6">
    <source>
        <dbReference type="SAM" id="Phobius"/>
    </source>
</evidence>
<keyword evidence="4 6" id="KW-1133">Transmembrane helix</keyword>
<accession>A0ABS7WSG8</accession>
<comment type="caution">
    <text evidence="7">The sequence shown here is derived from an EMBL/GenBank/DDBJ whole genome shotgun (WGS) entry which is preliminary data.</text>
</comment>
<comment type="subcellular location">
    <subcellularLocation>
        <location evidence="1">Membrane</location>
        <topology evidence="1">Multi-pass membrane protein</topology>
    </subcellularLocation>
</comment>
<name>A0ABS7WSG8_9BACT</name>
<keyword evidence="3 6" id="KW-0812">Transmembrane</keyword>
<keyword evidence="2" id="KW-0813">Transport</keyword>
<dbReference type="SUPFAM" id="SSF161070">
    <property type="entry name" value="SNF-like"/>
    <property type="match status" value="1"/>
</dbReference>
<dbReference type="PRINTS" id="PR00176">
    <property type="entry name" value="NANEUSMPORT"/>
</dbReference>
<organism evidence="7 8">
    <name type="scientific">Campylobacter canadensis</name>
    <dbReference type="NCBI Taxonomy" id="449520"/>
    <lineage>
        <taxon>Bacteria</taxon>
        <taxon>Pseudomonadati</taxon>
        <taxon>Campylobacterota</taxon>
        <taxon>Epsilonproteobacteria</taxon>
        <taxon>Campylobacterales</taxon>
        <taxon>Campylobacteraceae</taxon>
        <taxon>Campylobacter</taxon>
    </lineage>
</organism>
<keyword evidence="5 6" id="KW-0472">Membrane</keyword>
<evidence type="ECO:0000256" key="5">
    <source>
        <dbReference type="ARBA" id="ARBA00023136"/>
    </source>
</evidence>